<keyword evidence="4 6" id="KW-1133">Transmembrane helix</keyword>
<comment type="caution">
    <text evidence="6">Lacks conserved residue(s) required for the propagation of feature annotation.</text>
</comment>
<evidence type="ECO:0000256" key="5">
    <source>
        <dbReference type="ARBA" id="ARBA00023136"/>
    </source>
</evidence>
<dbReference type="OrthoDB" id="9814092at2"/>
<dbReference type="PANTHER" id="PTHR12677">
    <property type="entry name" value="GOLGI APPARATUS MEMBRANE PROTEIN TVP38-RELATED"/>
    <property type="match status" value="1"/>
</dbReference>
<accession>A0A318EAB3</accession>
<dbReference type="InterPro" id="IPR015414">
    <property type="entry name" value="TMEM64"/>
</dbReference>
<evidence type="ECO:0000256" key="6">
    <source>
        <dbReference type="RuleBase" id="RU366058"/>
    </source>
</evidence>
<comment type="subcellular location">
    <subcellularLocation>
        <location evidence="1 6">Cell membrane</location>
        <topology evidence="1 6">Multi-pass membrane protein</topology>
    </subcellularLocation>
</comment>
<dbReference type="InterPro" id="IPR032816">
    <property type="entry name" value="VTT_dom"/>
</dbReference>
<feature type="transmembrane region" description="Helical" evidence="6">
    <location>
        <begin position="57"/>
        <end position="74"/>
    </location>
</feature>
<proteinExistence type="inferred from homology"/>
<reference evidence="8 9" key="1">
    <citation type="submission" date="2018-04" db="EMBL/GenBank/DDBJ databases">
        <title>Genomic Encyclopedia of Type Strains, Phase IV (KMG-IV): sequencing the most valuable type-strain genomes for metagenomic binning, comparative biology and taxonomic classification.</title>
        <authorList>
            <person name="Goeker M."/>
        </authorList>
    </citation>
    <scope>NUCLEOTIDE SEQUENCE [LARGE SCALE GENOMIC DNA]</scope>
    <source>
        <strain evidence="8 9">DSM 104150</strain>
    </source>
</reference>
<dbReference type="PANTHER" id="PTHR12677:SF59">
    <property type="entry name" value="GOLGI APPARATUS MEMBRANE PROTEIN TVP38-RELATED"/>
    <property type="match status" value="1"/>
</dbReference>
<evidence type="ECO:0000256" key="4">
    <source>
        <dbReference type="ARBA" id="ARBA00022989"/>
    </source>
</evidence>
<dbReference type="AlphaFoldDB" id="A0A318EAB3"/>
<feature type="domain" description="VTT" evidence="7">
    <location>
        <begin position="78"/>
        <end position="191"/>
    </location>
</feature>
<keyword evidence="9" id="KW-1185">Reference proteome</keyword>
<dbReference type="EMBL" id="QICN01000007">
    <property type="protein sequence ID" value="PXV66454.1"/>
    <property type="molecule type" value="Genomic_DNA"/>
</dbReference>
<keyword evidence="3 6" id="KW-0812">Transmembrane</keyword>
<comment type="similarity">
    <text evidence="6">Belongs to the TVP38/TMEM64 family.</text>
</comment>
<evidence type="ECO:0000313" key="8">
    <source>
        <dbReference type="EMBL" id="PXV66454.1"/>
    </source>
</evidence>
<keyword evidence="2 6" id="KW-1003">Cell membrane</keyword>
<comment type="caution">
    <text evidence="8">The sequence shown here is derived from an EMBL/GenBank/DDBJ whole genome shotgun (WGS) entry which is preliminary data.</text>
</comment>
<dbReference type="GO" id="GO:0005886">
    <property type="term" value="C:plasma membrane"/>
    <property type="evidence" value="ECO:0007669"/>
    <property type="project" value="UniProtKB-SubCell"/>
</dbReference>
<dbReference type="Pfam" id="PF09335">
    <property type="entry name" value="VTT_dom"/>
    <property type="match status" value="1"/>
</dbReference>
<evidence type="ECO:0000313" key="9">
    <source>
        <dbReference type="Proteomes" id="UP000248330"/>
    </source>
</evidence>
<evidence type="ECO:0000256" key="3">
    <source>
        <dbReference type="ARBA" id="ARBA00022692"/>
    </source>
</evidence>
<dbReference type="RefSeq" id="WP_110265597.1">
    <property type="nucleotide sequence ID" value="NZ_CAKZQT010000035.1"/>
</dbReference>
<evidence type="ECO:0000259" key="7">
    <source>
        <dbReference type="Pfam" id="PF09335"/>
    </source>
</evidence>
<feature type="transmembrane region" description="Helical" evidence="6">
    <location>
        <begin position="86"/>
        <end position="111"/>
    </location>
</feature>
<organism evidence="8 9">
    <name type="scientific">Sinimarinibacterium flocculans</name>
    <dbReference type="NCBI Taxonomy" id="985250"/>
    <lineage>
        <taxon>Bacteria</taxon>
        <taxon>Pseudomonadati</taxon>
        <taxon>Pseudomonadota</taxon>
        <taxon>Gammaproteobacteria</taxon>
        <taxon>Nevskiales</taxon>
        <taxon>Nevskiaceae</taxon>
        <taxon>Sinimarinibacterium</taxon>
    </lineage>
</organism>
<evidence type="ECO:0000256" key="1">
    <source>
        <dbReference type="ARBA" id="ARBA00004651"/>
    </source>
</evidence>
<name>A0A318EAB3_9GAMM</name>
<keyword evidence="5 6" id="KW-0472">Membrane</keyword>
<feature type="transmembrane region" description="Helical" evidence="6">
    <location>
        <begin position="201"/>
        <end position="223"/>
    </location>
</feature>
<feature type="transmembrane region" description="Helical" evidence="6">
    <location>
        <begin position="168"/>
        <end position="189"/>
    </location>
</feature>
<evidence type="ECO:0000256" key="2">
    <source>
        <dbReference type="ARBA" id="ARBA00022475"/>
    </source>
</evidence>
<protein>
    <recommendedName>
        <fullName evidence="6">TVP38/TMEM64 family membrane protein</fullName>
    </recommendedName>
</protein>
<sequence>MDSLHLARRVLRSRWLPLAALLVIVCALAAAWRFTPLGDAVEPRALAQRLEAIGRSPWAPLLICGLFIAANLVLISNMALTTATILALGGVTGVFYALLGSLAAGLVGFWIGRGVGAKRLERLDLPGVKPLSRTLRSSGLLGVTVLRMLPVAPYGIVNIAMGAFEVRLHWFAIGTVLGLLPSTFAVGIVGDRVRSMLSDGFDAADVGVVIAIIVALAAVIALLRRWLSARAAAGSG</sequence>
<dbReference type="Proteomes" id="UP000248330">
    <property type="component" value="Unassembled WGS sequence"/>
</dbReference>
<gene>
    <name evidence="8" type="ORF">C8D93_10718</name>
</gene>